<dbReference type="AlphaFoldDB" id="A0A225W2S6"/>
<sequence>MHSLRFLIRELWGRRGFFDVRPRTTLAQTTRSTHGYTESIFTRIRSSCSNALLPQTTSFLHGQTPLRGVGPLPDNYGGAESGATVVTHKPLADYYKGRCLVASLDMLQQDPGFHFCSFTLVPKKNKPIHLDERIIHDLSAPPGCSVNDQTNS</sequence>
<name>A0A225W2S6_9STRA</name>
<dbReference type="OrthoDB" id="128921at2759"/>
<evidence type="ECO:0000313" key="1">
    <source>
        <dbReference type="EMBL" id="OWZ11996.1"/>
    </source>
</evidence>
<gene>
    <name evidence="1" type="ORF">PHMEG_00014908</name>
</gene>
<accession>A0A225W2S6</accession>
<protein>
    <submittedName>
        <fullName evidence="1">Uncharacterized protein</fullName>
    </submittedName>
</protein>
<organism evidence="1 2">
    <name type="scientific">Phytophthora megakarya</name>
    <dbReference type="NCBI Taxonomy" id="4795"/>
    <lineage>
        <taxon>Eukaryota</taxon>
        <taxon>Sar</taxon>
        <taxon>Stramenopiles</taxon>
        <taxon>Oomycota</taxon>
        <taxon>Peronosporomycetes</taxon>
        <taxon>Peronosporales</taxon>
        <taxon>Peronosporaceae</taxon>
        <taxon>Phytophthora</taxon>
    </lineage>
</organism>
<dbReference type="EMBL" id="NBNE01001973">
    <property type="protein sequence ID" value="OWZ11996.1"/>
    <property type="molecule type" value="Genomic_DNA"/>
</dbReference>
<proteinExistence type="predicted"/>
<dbReference type="Proteomes" id="UP000198211">
    <property type="component" value="Unassembled WGS sequence"/>
</dbReference>
<reference evidence="2" key="1">
    <citation type="submission" date="2017-03" db="EMBL/GenBank/DDBJ databases">
        <title>Phytopthora megakarya and P. palmivora, two closely related causual agents of cacao black pod achieved similar genome size and gene model numbers by different mechanisms.</title>
        <authorList>
            <person name="Ali S."/>
            <person name="Shao J."/>
            <person name="Larry D.J."/>
            <person name="Kronmiller B."/>
            <person name="Shen D."/>
            <person name="Strem M.D."/>
            <person name="Melnick R.L."/>
            <person name="Guiltinan M.J."/>
            <person name="Tyler B.M."/>
            <person name="Meinhardt L.W."/>
            <person name="Bailey B.A."/>
        </authorList>
    </citation>
    <scope>NUCLEOTIDE SEQUENCE [LARGE SCALE GENOMIC DNA]</scope>
    <source>
        <strain evidence="2">zdho120</strain>
    </source>
</reference>
<comment type="caution">
    <text evidence="1">The sequence shown here is derived from an EMBL/GenBank/DDBJ whole genome shotgun (WGS) entry which is preliminary data.</text>
</comment>
<keyword evidence="2" id="KW-1185">Reference proteome</keyword>
<evidence type="ECO:0000313" key="2">
    <source>
        <dbReference type="Proteomes" id="UP000198211"/>
    </source>
</evidence>